<dbReference type="EMBL" id="DS113927">
    <property type="protein sequence ID" value="EAX93162.1"/>
    <property type="molecule type" value="Genomic_DNA"/>
</dbReference>
<dbReference type="PRINTS" id="PR00301">
    <property type="entry name" value="HEATSHOCK70"/>
</dbReference>
<gene>
    <name evidence="3" type="ORF">TVAG_152500</name>
</gene>
<proteinExistence type="predicted"/>
<dbReference type="GO" id="GO:0005524">
    <property type="term" value="F:ATP binding"/>
    <property type="evidence" value="ECO:0007669"/>
    <property type="project" value="UniProtKB-KW"/>
</dbReference>
<dbReference type="InterPro" id="IPR018181">
    <property type="entry name" value="Heat_shock_70_CS"/>
</dbReference>
<keyword evidence="4" id="KW-1185">Reference proteome</keyword>
<dbReference type="SUPFAM" id="SSF53067">
    <property type="entry name" value="Actin-like ATPase domain"/>
    <property type="match status" value="1"/>
</dbReference>
<dbReference type="Pfam" id="PF00012">
    <property type="entry name" value="HSP70"/>
    <property type="match status" value="1"/>
</dbReference>
<dbReference type="GO" id="GO:0140662">
    <property type="term" value="F:ATP-dependent protein folding chaperone"/>
    <property type="evidence" value="ECO:0007669"/>
    <property type="project" value="InterPro"/>
</dbReference>
<dbReference type="InParanoid" id="A2FPJ8"/>
<dbReference type="RefSeq" id="XP_001306092.1">
    <property type="nucleotide sequence ID" value="XM_001306091.1"/>
</dbReference>
<dbReference type="InterPro" id="IPR013126">
    <property type="entry name" value="Hsp_70_fam"/>
</dbReference>
<organism evidence="3 4">
    <name type="scientific">Trichomonas vaginalis (strain ATCC PRA-98 / G3)</name>
    <dbReference type="NCBI Taxonomy" id="412133"/>
    <lineage>
        <taxon>Eukaryota</taxon>
        <taxon>Metamonada</taxon>
        <taxon>Parabasalia</taxon>
        <taxon>Trichomonadida</taxon>
        <taxon>Trichomonadidae</taxon>
        <taxon>Trichomonas</taxon>
    </lineage>
</organism>
<dbReference type="Gene3D" id="3.30.420.40">
    <property type="match status" value="1"/>
</dbReference>
<evidence type="ECO:0000313" key="4">
    <source>
        <dbReference type="Proteomes" id="UP000001542"/>
    </source>
</evidence>
<dbReference type="PANTHER" id="PTHR19375">
    <property type="entry name" value="HEAT SHOCK PROTEIN 70KDA"/>
    <property type="match status" value="1"/>
</dbReference>
<dbReference type="SMR" id="A2FPJ8"/>
<keyword evidence="1" id="KW-0547">Nucleotide-binding</keyword>
<evidence type="ECO:0000313" key="3">
    <source>
        <dbReference type="EMBL" id="EAX93162.1"/>
    </source>
</evidence>
<name>A2FPJ8_TRIV3</name>
<keyword evidence="3" id="KW-0346">Stress response</keyword>
<dbReference type="eggNOG" id="KOG0101">
    <property type="taxonomic scope" value="Eukaryota"/>
</dbReference>
<accession>A2FPJ8</accession>
<sequence length="136" mass="15371">MDTPFVGIDLGTTYSSIAIYNPDKKTTEVLQIGADQSIPSCVFFGSTREYGSTAKKQLEMHPKAVAFDSKRMIGQTFNEIEQQNFNWPFGIKKSADNDIDIVLEYEDTETIVKPLEVSAEVLKYLRIQAQEKINLK</sequence>
<reference evidence="3" key="1">
    <citation type="submission" date="2006-10" db="EMBL/GenBank/DDBJ databases">
        <authorList>
            <person name="Amadeo P."/>
            <person name="Zhao Q."/>
            <person name="Wortman J."/>
            <person name="Fraser-Liggett C."/>
            <person name="Carlton J."/>
        </authorList>
    </citation>
    <scope>NUCLEOTIDE SEQUENCE</scope>
    <source>
        <strain evidence="3">G3</strain>
    </source>
</reference>
<evidence type="ECO:0000256" key="2">
    <source>
        <dbReference type="ARBA" id="ARBA00022840"/>
    </source>
</evidence>
<dbReference type="KEGG" id="tva:4750883"/>
<dbReference type="InterPro" id="IPR043129">
    <property type="entry name" value="ATPase_NBD"/>
</dbReference>
<dbReference type="VEuPathDB" id="TrichDB:TVAGG3_0710520"/>
<dbReference type="AlphaFoldDB" id="A2FPJ8"/>
<reference evidence="3" key="2">
    <citation type="journal article" date="2007" name="Science">
        <title>Draft genome sequence of the sexually transmitted pathogen Trichomonas vaginalis.</title>
        <authorList>
            <person name="Carlton J.M."/>
            <person name="Hirt R.P."/>
            <person name="Silva J.C."/>
            <person name="Delcher A.L."/>
            <person name="Schatz M."/>
            <person name="Zhao Q."/>
            <person name="Wortman J.R."/>
            <person name="Bidwell S.L."/>
            <person name="Alsmark U.C.M."/>
            <person name="Besteiro S."/>
            <person name="Sicheritz-Ponten T."/>
            <person name="Noel C.J."/>
            <person name="Dacks J.B."/>
            <person name="Foster P.G."/>
            <person name="Simillion C."/>
            <person name="Van de Peer Y."/>
            <person name="Miranda-Saavedra D."/>
            <person name="Barton G.J."/>
            <person name="Westrop G.D."/>
            <person name="Mueller S."/>
            <person name="Dessi D."/>
            <person name="Fiori P.L."/>
            <person name="Ren Q."/>
            <person name="Paulsen I."/>
            <person name="Zhang H."/>
            <person name="Bastida-Corcuera F.D."/>
            <person name="Simoes-Barbosa A."/>
            <person name="Brown M.T."/>
            <person name="Hayes R.D."/>
            <person name="Mukherjee M."/>
            <person name="Okumura C.Y."/>
            <person name="Schneider R."/>
            <person name="Smith A.J."/>
            <person name="Vanacova S."/>
            <person name="Villalvazo M."/>
            <person name="Haas B.J."/>
            <person name="Pertea M."/>
            <person name="Feldblyum T.V."/>
            <person name="Utterback T.R."/>
            <person name="Shu C.L."/>
            <person name="Osoegawa K."/>
            <person name="de Jong P.J."/>
            <person name="Hrdy I."/>
            <person name="Horvathova L."/>
            <person name="Zubacova Z."/>
            <person name="Dolezal P."/>
            <person name="Malik S.B."/>
            <person name="Logsdon J.M. Jr."/>
            <person name="Henze K."/>
            <person name="Gupta A."/>
            <person name="Wang C.C."/>
            <person name="Dunne R.L."/>
            <person name="Upcroft J.A."/>
            <person name="Upcroft P."/>
            <person name="White O."/>
            <person name="Salzberg S.L."/>
            <person name="Tang P."/>
            <person name="Chiu C.-H."/>
            <person name="Lee Y.-S."/>
            <person name="Embley T.M."/>
            <person name="Coombs G.H."/>
            <person name="Mottram J.C."/>
            <person name="Tachezy J."/>
            <person name="Fraser-Liggett C.M."/>
            <person name="Johnson P.J."/>
        </authorList>
    </citation>
    <scope>NUCLEOTIDE SEQUENCE [LARGE SCALE GENOMIC DNA]</scope>
    <source>
        <strain evidence="3">G3</strain>
    </source>
</reference>
<dbReference type="OrthoDB" id="2401965at2759"/>
<protein>
    <submittedName>
        <fullName evidence="3">Heat shock protein SSB-related protein</fullName>
    </submittedName>
</protein>
<dbReference type="Proteomes" id="UP000001542">
    <property type="component" value="Unassembled WGS sequence"/>
</dbReference>
<dbReference type="STRING" id="5722.A2FPJ8"/>
<evidence type="ECO:0000256" key="1">
    <source>
        <dbReference type="ARBA" id="ARBA00022741"/>
    </source>
</evidence>
<dbReference type="PROSITE" id="PS00297">
    <property type="entry name" value="HSP70_1"/>
    <property type="match status" value="1"/>
</dbReference>
<dbReference type="VEuPathDB" id="TrichDB:TVAG_152500"/>
<keyword evidence="2" id="KW-0067">ATP-binding</keyword>